<feature type="domain" description="EamA" evidence="7">
    <location>
        <begin position="9"/>
        <end position="145"/>
    </location>
</feature>
<evidence type="ECO:0000256" key="2">
    <source>
        <dbReference type="ARBA" id="ARBA00022475"/>
    </source>
</evidence>
<feature type="transmembrane region" description="Helical" evidence="6">
    <location>
        <begin position="74"/>
        <end position="94"/>
    </location>
</feature>
<protein>
    <recommendedName>
        <fullName evidence="7">EamA domain-containing protein</fullName>
    </recommendedName>
</protein>
<keyword evidence="5 6" id="KW-0472">Membrane</keyword>
<gene>
    <name evidence="8" type="ORF">A2W14_03215</name>
</gene>
<comment type="caution">
    <text evidence="8">The sequence shown here is derived from an EMBL/GenBank/DDBJ whole genome shotgun (WGS) entry which is preliminary data.</text>
</comment>
<dbReference type="SUPFAM" id="SSF103481">
    <property type="entry name" value="Multidrug resistance efflux transporter EmrE"/>
    <property type="match status" value="1"/>
</dbReference>
<proteinExistence type="predicted"/>
<feature type="transmembrane region" description="Helical" evidence="6">
    <location>
        <begin position="106"/>
        <end position="123"/>
    </location>
</feature>
<dbReference type="Pfam" id="PF00892">
    <property type="entry name" value="EamA"/>
    <property type="match status" value="2"/>
</dbReference>
<feature type="transmembrane region" description="Helical" evidence="6">
    <location>
        <begin position="159"/>
        <end position="178"/>
    </location>
</feature>
<dbReference type="PANTHER" id="PTHR32322:SF18">
    <property type="entry name" value="S-ADENOSYLMETHIONINE_S-ADENOSYLHOMOCYSTEINE TRANSPORTER"/>
    <property type="match status" value="1"/>
</dbReference>
<evidence type="ECO:0000256" key="4">
    <source>
        <dbReference type="ARBA" id="ARBA00022989"/>
    </source>
</evidence>
<dbReference type="InterPro" id="IPR000620">
    <property type="entry name" value="EamA_dom"/>
</dbReference>
<evidence type="ECO:0000256" key="5">
    <source>
        <dbReference type="ARBA" id="ARBA00023136"/>
    </source>
</evidence>
<dbReference type="STRING" id="1798371.A2W14_03215"/>
<comment type="subcellular location">
    <subcellularLocation>
        <location evidence="1">Cell membrane</location>
        <topology evidence="1">Multi-pass membrane protein</topology>
    </subcellularLocation>
</comment>
<keyword evidence="4 6" id="KW-1133">Transmembrane helix</keyword>
<evidence type="ECO:0000256" key="6">
    <source>
        <dbReference type="SAM" id="Phobius"/>
    </source>
</evidence>
<feature type="transmembrane region" description="Helical" evidence="6">
    <location>
        <begin position="43"/>
        <end position="62"/>
    </location>
</feature>
<evidence type="ECO:0000259" key="7">
    <source>
        <dbReference type="Pfam" id="PF00892"/>
    </source>
</evidence>
<feature type="domain" description="EamA" evidence="7">
    <location>
        <begin position="159"/>
        <end position="290"/>
    </location>
</feature>
<feature type="transmembrane region" description="Helical" evidence="6">
    <location>
        <begin position="218"/>
        <end position="237"/>
    </location>
</feature>
<dbReference type="Gene3D" id="1.10.3730.20">
    <property type="match status" value="1"/>
</dbReference>
<feature type="transmembrane region" description="Helical" evidence="6">
    <location>
        <begin position="12"/>
        <end position="31"/>
    </location>
</feature>
<organism evidence="8 9">
    <name type="scientific">Candidatus Gottesmanbacteria bacterium RBG_16_37_8</name>
    <dbReference type="NCBI Taxonomy" id="1798371"/>
    <lineage>
        <taxon>Bacteria</taxon>
        <taxon>Candidatus Gottesmaniibacteriota</taxon>
    </lineage>
</organism>
<feature type="transmembrane region" description="Helical" evidence="6">
    <location>
        <begin position="190"/>
        <end position="212"/>
    </location>
</feature>
<dbReference type="InterPro" id="IPR050638">
    <property type="entry name" value="AA-Vitamin_Transporters"/>
</dbReference>
<dbReference type="PANTHER" id="PTHR32322">
    <property type="entry name" value="INNER MEMBRANE TRANSPORTER"/>
    <property type="match status" value="1"/>
</dbReference>
<dbReference type="AlphaFoldDB" id="A0A1F5YTY8"/>
<evidence type="ECO:0000313" key="9">
    <source>
        <dbReference type="Proteomes" id="UP000176665"/>
    </source>
</evidence>
<feature type="transmembrane region" description="Helical" evidence="6">
    <location>
        <begin position="135"/>
        <end position="153"/>
    </location>
</feature>
<dbReference type="EMBL" id="MFJA01000022">
    <property type="protein sequence ID" value="OGG03565.1"/>
    <property type="molecule type" value="Genomic_DNA"/>
</dbReference>
<accession>A0A1F5YTY8</accession>
<reference evidence="8 9" key="1">
    <citation type="journal article" date="2016" name="Nat. Commun.">
        <title>Thousands of microbial genomes shed light on interconnected biogeochemical processes in an aquifer system.</title>
        <authorList>
            <person name="Anantharaman K."/>
            <person name="Brown C.T."/>
            <person name="Hug L.A."/>
            <person name="Sharon I."/>
            <person name="Castelle C.J."/>
            <person name="Probst A.J."/>
            <person name="Thomas B.C."/>
            <person name="Singh A."/>
            <person name="Wilkins M.J."/>
            <person name="Karaoz U."/>
            <person name="Brodie E.L."/>
            <person name="Williams K.H."/>
            <person name="Hubbard S.S."/>
            <person name="Banfield J.F."/>
        </authorList>
    </citation>
    <scope>NUCLEOTIDE SEQUENCE [LARGE SCALE GENOMIC DNA]</scope>
</reference>
<name>A0A1F5YTY8_9BACT</name>
<keyword evidence="2" id="KW-1003">Cell membrane</keyword>
<keyword evidence="3 6" id="KW-0812">Transmembrane</keyword>
<evidence type="ECO:0000256" key="3">
    <source>
        <dbReference type="ARBA" id="ARBA00022692"/>
    </source>
</evidence>
<dbReference type="InterPro" id="IPR037185">
    <property type="entry name" value="EmrE-like"/>
</dbReference>
<feature type="transmembrane region" description="Helical" evidence="6">
    <location>
        <begin position="244"/>
        <end position="267"/>
    </location>
</feature>
<sequence>MKVNKKIKKGILFALLTAFISGVSIFYNKLVIVKGIDPLSFNIIKNGGVAVILSVVILRTLFTGKKKIIQKQEWSKLILIGIVGGSLPFILFFTGLKDVAAANANLIHKLLFIFVALMAIPFLKEKLHPLQIIGYLFIVYACFFIGGFAPFSFSIYEGMILLATMLWGVENIIAKVALRKTNSSLVAWGRMFFGTIVLIFTAILTGKIHFLFNLQANQVLPILGSIALLTLYVSSWYKALSLAPATLVTSILVLATPITNILSAAFITHNFGLTLTFNTTTILLGILLINFGWLWRKKIAV</sequence>
<dbReference type="GO" id="GO:0005886">
    <property type="term" value="C:plasma membrane"/>
    <property type="evidence" value="ECO:0007669"/>
    <property type="project" value="UniProtKB-SubCell"/>
</dbReference>
<dbReference type="Proteomes" id="UP000176665">
    <property type="component" value="Unassembled WGS sequence"/>
</dbReference>
<evidence type="ECO:0000313" key="8">
    <source>
        <dbReference type="EMBL" id="OGG03565.1"/>
    </source>
</evidence>
<evidence type="ECO:0000256" key="1">
    <source>
        <dbReference type="ARBA" id="ARBA00004651"/>
    </source>
</evidence>
<feature type="transmembrane region" description="Helical" evidence="6">
    <location>
        <begin position="273"/>
        <end position="295"/>
    </location>
</feature>